<protein>
    <recommendedName>
        <fullName evidence="1">SnoaL-like domain-containing protein</fullName>
    </recommendedName>
</protein>
<dbReference type="AlphaFoldDB" id="A0A0F2TIU3"/>
<dbReference type="SUPFAM" id="SSF54427">
    <property type="entry name" value="NTF2-like"/>
    <property type="match status" value="1"/>
</dbReference>
<sequence length="153" mass="16769">MRELTPDRVRAAFAALGTGDRQKMLEYWDEDLRFEIPGNHAHAGWHEGLDGFLAFLKTVGELSGGTYLAENITVLVNAEDGYSVDVNKNRALRAGAPEDSTSPYHLLDVTALHVLRWRDGRIVEGRGVILGDGPATSALWWSPLDPDGTRNAA</sequence>
<feature type="domain" description="SnoaL-like" evidence="1">
    <location>
        <begin position="9"/>
        <end position="124"/>
    </location>
</feature>
<evidence type="ECO:0000313" key="2">
    <source>
        <dbReference type="EMBL" id="KJS63168.1"/>
    </source>
</evidence>
<reference evidence="2 3" key="1">
    <citation type="submission" date="2015-02" db="EMBL/GenBank/DDBJ databases">
        <authorList>
            <person name="Ju K.-S."/>
            <person name="Doroghazi J.R."/>
            <person name="Metcalf W."/>
        </authorList>
    </citation>
    <scope>NUCLEOTIDE SEQUENCE [LARGE SCALE GENOMIC DNA]</scope>
    <source>
        <strain evidence="2 3">ATCC 31215</strain>
    </source>
</reference>
<accession>A0A0F2TIU3</accession>
<dbReference type="OrthoDB" id="8375282at2"/>
<dbReference type="RefSeq" id="WP_045692642.1">
    <property type="nucleotide sequence ID" value="NZ_JZKH01000005.1"/>
</dbReference>
<evidence type="ECO:0000259" key="1">
    <source>
        <dbReference type="Pfam" id="PF12680"/>
    </source>
</evidence>
<name>A0A0F2TIU3_STRR3</name>
<dbReference type="PATRIC" id="fig|359131.3.peg.4809"/>
<evidence type="ECO:0000313" key="3">
    <source>
        <dbReference type="Proteomes" id="UP000033699"/>
    </source>
</evidence>
<dbReference type="InterPro" id="IPR032710">
    <property type="entry name" value="NTF2-like_dom_sf"/>
</dbReference>
<dbReference type="Proteomes" id="UP000033699">
    <property type="component" value="Unassembled WGS sequence"/>
</dbReference>
<organism evidence="2 3">
    <name type="scientific">Streptomyces rubellomurinus (strain ATCC 31215)</name>
    <dbReference type="NCBI Taxonomy" id="359131"/>
    <lineage>
        <taxon>Bacteria</taxon>
        <taxon>Bacillati</taxon>
        <taxon>Actinomycetota</taxon>
        <taxon>Actinomycetes</taxon>
        <taxon>Kitasatosporales</taxon>
        <taxon>Streptomycetaceae</taxon>
        <taxon>Streptomyces</taxon>
    </lineage>
</organism>
<proteinExistence type="predicted"/>
<dbReference type="Gene3D" id="3.10.450.50">
    <property type="match status" value="1"/>
</dbReference>
<gene>
    <name evidence="2" type="ORF">VM95_04210</name>
</gene>
<comment type="caution">
    <text evidence="2">The sequence shown here is derived from an EMBL/GenBank/DDBJ whole genome shotgun (WGS) entry which is preliminary data.</text>
</comment>
<keyword evidence="3" id="KW-1185">Reference proteome</keyword>
<dbReference type="EMBL" id="JZKH01000005">
    <property type="protein sequence ID" value="KJS63168.1"/>
    <property type="molecule type" value="Genomic_DNA"/>
</dbReference>
<dbReference type="InterPro" id="IPR037401">
    <property type="entry name" value="SnoaL-like"/>
</dbReference>
<dbReference type="Pfam" id="PF12680">
    <property type="entry name" value="SnoaL_2"/>
    <property type="match status" value="1"/>
</dbReference>